<evidence type="ECO:0000256" key="1">
    <source>
        <dbReference type="ARBA" id="ARBA00022714"/>
    </source>
</evidence>
<reference evidence="8" key="1">
    <citation type="submission" date="2016-10" db="EMBL/GenBank/DDBJ databases">
        <authorList>
            <person name="Varghese N."/>
            <person name="Submissions S."/>
        </authorList>
    </citation>
    <scope>NUCLEOTIDE SEQUENCE [LARGE SCALE GENOMIC DNA]</scope>
    <source>
        <strain evidence="8">CGMCC 1.10118</strain>
    </source>
</reference>
<dbReference type="Pfam" id="PF00355">
    <property type="entry name" value="Rieske"/>
    <property type="match status" value="1"/>
</dbReference>
<gene>
    <name evidence="7" type="ORF">SAMN04487946_101444</name>
</gene>
<accession>A0A1H3D9X7</accession>
<protein>
    <submittedName>
        <fullName evidence="7">Ferredoxin subunit of nitrite reductase or a ring-hydroxylating dioxygenase</fullName>
    </submittedName>
</protein>
<evidence type="ECO:0000256" key="4">
    <source>
        <dbReference type="ARBA" id="ARBA00023014"/>
    </source>
</evidence>
<sequence length="136" mass="14740">MDEDRRIAAADAVAADETFVFTAERGFETTEGILTRDDDGAVVAYTNYCPHWRDVRFDKGSGALVRNGELVCGKHGATFEKTGGRCNFGPCEGAVLDTFEVTVEDGAVYLTDDDWDSAEPGLSAERDLSSGSRIDF</sequence>
<dbReference type="PROSITE" id="PS51296">
    <property type="entry name" value="RIESKE"/>
    <property type="match status" value="1"/>
</dbReference>
<dbReference type="OrthoDB" id="250454at2157"/>
<keyword evidence="3" id="KW-0408">Iron</keyword>
<evidence type="ECO:0000313" key="7">
    <source>
        <dbReference type="EMBL" id="SDX63156.1"/>
    </source>
</evidence>
<proteinExistence type="predicted"/>
<evidence type="ECO:0000259" key="6">
    <source>
        <dbReference type="PROSITE" id="PS51296"/>
    </source>
</evidence>
<dbReference type="STRING" id="660517.SAMN04487946_101444"/>
<dbReference type="CDD" id="cd03467">
    <property type="entry name" value="Rieske"/>
    <property type="match status" value="1"/>
</dbReference>
<feature type="region of interest" description="Disordered" evidence="5">
    <location>
        <begin position="115"/>
        <end position="136"/>
    </location>
</feature>
<dbReference type="PANTHER" id="PTHR40261">
    <property type="match status" value="1"/>
</dbReference>
<dbReference type="GO" id="GO:0051213">
    <property type="term" value="F:dioxygenase activity"/>
    <property type="evidence" value="ECO:0007669"/>
    <property type="project" value="UniProtKB-KW"/>
</dbReference>
<keyword evidence="8" id="KW-1185">Reference proteome</keyword>
<evidence type="ECO:0000256" key="2">
    <source>
        <dbReference type="ARBA" id="ARBA00022723"/>
    </source>
</evidence>
<dbReference type="AlphaFoldDB" id="A0A1H3D9X7"/>
<keyword evidence="2" id="KW-0479">Metal-binding</keyword>
<keyword evidence="7" id="KW-0560">Oxidoreductase</keyword>
<dbReference type="RefSeq" id="WP_089764647.1">
    <property type="nucleotide sequence ID" value="NZ_FNPB01000001.1"/>
</dbReference>
<feature type="domain" description="Rieske" evidence="6">
    <location>
        <begin position="33"/>
        <end position="110"/>
    </location>
</feature>
<keyword evidence="7" id="KW-0223">Dioxygenase</keyword>
<dbReference type="EMBL" id="FNPB01000001">
    <property type="protein sequence ID" value="SDX63156.1"/>
    <property type="molecule type" value="Genomic_DNA"/>
</dbReference>
<dbReference type="Proteomes" id="UP000199170">
    <property type="component" value="Unassembled WGS sequence"/>
</dbReference>
<name>A0A1H3D9X7_9EURY</name>
<dbReference type="SUPFAM" id="SSF50022">
    <property type="entry name" value="ISP domain"/>
    <property type="match status" value="1"/>
</dbReference>
<feature type="compositionally biased region" description="Basic and acidic residues" evidence="5">
    <location>
        <begin position="124"/>
        <end position="136"/>
    </location>
</feature>
<evidence type="ECO:0000313" key="8">
    <source>
        <dbReference type="Proteomes" id="UP000199170"/>
    </source>
</evidence>
<keyword evidence="4" id="KW-0411">Iron-sulfur</keyword>
<organism evidence="7 8">
    <name type="scientific">Halobellus clavatus</name>
    <dbReference type="NCBI Taxonomy" id="660517"/>
    <lineage>
        <taxon>Archaea</taxon>
        <taxon>Methanobacteriati</taxon>
        <taxon>Methanobacteriota</taxon>
        <taxon>Stenosarchaea group</taxon>
        <taxon>Halobacteria</taxon>
        <taxon>Halobacteriales</taxon>
        <taxon>Haloferacaceae</taxon>
        <taxon>Halobellus</taxon>
    </lineage>
</organism>
<keyword evidence="1" id="KW-0001">2Fe-2S</keyword>
<dbReference type="GO" id="GO:0051537">
    <property type="term" value="F:2 iron, 2 sulfur cluster binding"/>
    <property type="evidence" value="ECO:0007669"/>
    <property type="project" value="UniProtKB-KW"/>
</dbReference>
<dbReference type="InterPro" id="IPR017941">
    <property type="entry name" value="Rieske_2Fe-2S"/>
</dbReference>
<evidence type="ECO:0000256" key="3">
    <source>
        <dbReference type="ARBA" id="ARBA00023004"/>
    </source>
</evidence>
<dbReference type="GO" id="GO:0046872">
    <property type="term" value="F:metal ion binding"/>
    <property type="evidence" value="ECO:0007669"/>
    <property type="project" value="UniProtKB-KW"/>
</dbReference>
<dbReference type="Gene3D" id="2.102.10.10">
    <property type="entry name" value="Rieske [2Fe-2S] iron-sulphur domain"/>
    <property type="match status" value="1"/>
</dbReference>
<dbReference type="PANTHER" id="PTHR40261:SF1">
    <property type="entry name" value="RIESKE DOMAIN-CONTAINING PROTEIN"/>
    <property type="match status" value="1"/>
</dbReference>
<dbReference type="InterPro" id="IPR036922">
    <property type="entry name" value="Rieske_2Fe-2S_sf"/>
</dbReference>
<evidence type="ECO:0000256" key="5">
    <source>
        <dbReference type="SAM" id="MobiDB-lite"/>
    </source>
</evidence>